<evidence type="ECO:0000313" key="16">
    <source>
        <dbReference type="Proteomes" id="UP000004605"/>
    </source>
</evidence>
<feature type="transmembrane region" description="Helical" evidence="14">
    <location>
        <begin position="38"/>
        <end position="61"/>
    </location>
</feature>
<feature type="transmembrane region" description="Helical" evidence="14">
    <location>
        <begin position="144"/>
        <end position="164"/>
    </location>
</feature>
<evidence type="ECO:0000256" key="4">
    <source>
        <dbReference type="ARBA" id="ARBA00022475"/>
    </source>
</evidence>
<keyword evidence="8 14" id="KW-1133">Transmembrane helix</keyword>
<feature type="transmembrane region" description="Helical" evidence="14">
    <location>
        <begin position="176"/>
        <end position="194"/>
    </location>
</feature>
<comment type="caution">
    <text evidence="15">The sequence shown here is derived from an EMBL/GenBank/DDBJ whole genome shotgun (WGS) entry which is preliminary data.</text>
</comment>
<organism evidence="15 16">
    <name type="scientific">Vibrio ichthyoenteri ATCC 700023</name>
    <dbReference type="NCBI Taxonomy" id="870968"/>
    <lineage>
        <taxon>Bacteria</taxon>
        <taxon>Pseudomonadati</taxon>
        <taxon>Pseudomonadota</taxon>
        <taxon>Gammaproteobacteria</taxon>
        <taxon>Vibrionales</taxon>
        <taxon>Vibrionaceae</taxon>
        <taxon>Vibrio</taxon>
    </lineage>
</organism>
<feature type="transmembrane region" description="Helical" evidence="14">
    <location>
        <begin position="116"/>
        <end position="138"/>
    </location>
</feature>
<dbReference type="Pfam" id="PF03611">
    <property type="entry name" value="EIIC-GAT"/>
    <property type="match status" value="1"/>
</dbReference>
<dbReference type="RefSeq" id="WP_006712005.1">
    <property type="nucleotide sequence ID" value="NZ_AFWF01000108.1"/>
</dbReference>
<keyword evidence="3" id="KW-0813">Transport</keyword>
<evidence type="ECO:0000256" key="11">
    <source>
        <dbReference type="ARBA" id="ARBA00038218"/>
    </source>
</evidence>
<keyword evidence="9 14" id="KW-0472">Membrane</keyword>
<proteinExistence type="inferred from homology"/>
<evidence type="ECO:0000313" key="15">
    <source>
        <dbReference type="EMBL" id="EGU41605.1"/>
    </source>
</evidence>
<dbReference type="GO" id="GO:0005886">
    <property type="term" value="C:plasma membrane"/>
    <property type="evidence" value="ECO:0007669"/>
    <property type="project" value="UniProtKB-SubCell"/>
</dbReference>
<dbReference type="InterPro" id="IPR051562">
    <property type="entry name" value="Ascorbate-PTS_EIIC"/>
</dbReference>
<evidence type="ECO:0000256" key="5">
    <source>
        <dbReference type="ARBA" id="ARBA00022597"/>
    </source>
</evidence>
<sequence length="236" mass="24890">MLHFITDILSTPAILIGLVALLGLAIQKKSSSDVIKGTIKTILGFIVIGGGAGILVAAVTPMGVLMEEGFSLRGVIPNNEAIYATAMADFGAATSMIMAFGMVANIFFARYSKFKFIFLTGHHTLYMACMIAIILSVAGFSGAMLVFLGSVSLGLIMVLFPAMAQPFMRKITGSDDVAFGHFSTVGYVASALVGQVVGKGSKSTEEMNLPKNLVFLRDSSISISLTMGVIYLILVL</sequence>
<dbReference type="EMBL" id="AFWF01000108">
    <property type="protein sequence ID" value="EGU41605.1"/>
    <property type="molecule type" value="Genomic_DNA"/>
</dbReference>
<evidence type="ECO:0000256" key="3">
    <source>
        <dbReference type="ARBA" id="ARBA00022448"/>
    </source>
</evidence>
<gene>
    <name evidence="15" type="ORF">VII00023_08464</name>
</gene>
<evidence type="ECO:0000256" key="9">
    <source>
        <dbReference type="ARBA" id="ARBA00023136"/>
    </source>
</evidence>
<keyword evidence="4" id="KW-1003">Cell membrane</keyword>
<dbReference type="GO" id="GO:0009401">
    <property type="term" value="P:phosphoenolpyruvate-dependent sugar phosphotransferase system"/>
    <property type="evidence" value="ECO:0007669"/>
    <property type="project" value="UniProtKB-KW"/>
</dbReference>
<comment type="subunit">
    <text evidence="2">Homodimer.</text>
</comment>
<dbReference type="PANTHER" id="PTHR33843:SF4">
    <property type="entry name" value="ASCORBATE-SPECIFIC PTS SYSTEM EIIC COMPONENT"/>
    <property type="match status" value="1"/>
</dbReference>
<dbReference type="PANTHER" id="PTHR33843">
    <property type="entry name" value="ASCORBATE-SPECIFIC PTS SYSTEM EIIC COMPONENT"/>
    <property type="match status" value="1"/>
</dbReference>
<evidence type="ECO:0000256" key="1">
    <source>
        <dbReference type="ARBA" id="ARBA00004651"/>
    </source>
</evidence>
<comment type="subcellular location">
    <subcellularLocation>
        <location evidence="1">Cell membrane</location>
        <topology evidence="1">Multi-pass membrane protein</topology>
    </subcellularLocation>
</comment>
<evidence type="ECO:0000256" key="6">
    <source>
        <dbReference type="ARBA" id="ARBA00022683"/>
    </source>
</evidence>
<evidence type="ECO:0000256" key="7">
    <source>
        <dbReference type="ARBA" id="ARBA00022692"/>
    </source>
</evidence>
<comment type="similarity">
    <text evidence="11">Belongs to the UlaA family.</text>
</comment>
<protein>
    <recommendedName>
        <fullName evidence="12">Ascorbate-specific PTS system EIIC component</fullName>
    </recommendedName>
    <alternativeName>
        <fullName evidence="13">Ascorbate-specific permease IIC component UlaA</fullName>
    </alternativeName>
</protein>
<dbReference type="InterPro" id="IPR004703">
    <property type="entry name" value="PTS_sugar-sp_permease"/>
</dbReference>
<evidence type="ECO:0000256" key="10">
    <source>
        <dbReference type="ARBA" id="ARBA00037387"/>
    </source>
</evidence>
<evidence type="ECO:0000256" key="8">
    <source>
        <dbReference type="ARBA" id="ARBA00022989"/>
    </source>
</evidence>
<name>F9S1P2_9VIBR</name>
<dbReference type="Proteomes" id="UP000004605">
    <property type="component" value="Unassembled WGS sequence"/>
</dbReference>
<dbReference type="AlphaFoldDB" id="F9S1P2"/>
<evidence type="ECO:0000256" key="2">
    <source>
        <dbReference type="ARBA" id="ARBA00011738"/>
    </source>
</evidence>
<evidence type="ECO:0000256" key="12">
    <source>
        <dbReference type="ARBA" id="ARBA00039702"/>
    </source>
</evidence>
<comment type="function">
    <text evidence="10">The phosphoenolpyruvate-dependent sugar phosphotransferase system (sugar PTS), a major carbohydrate active transport system, catalyzes the phosphorylation of incoming sugar substrates concomitantly with their translocation across the cell membrane. The enzyme II UlaABC PTS system is involved in ascorbate transport.</text>
</comment>
<keyword evidence="6" id="KW-0598">Phosphotransferase system</keyword>
<evidence type="ECO:0000256" key="13">
    <source>
        <dbReference type="ARBA" id="ARBA00042859"/>
    </source>
</evidence>
<keyword evidence="7 14" id="KW-0812">Transmembrane</keyword>
<evidence type="ECO:0000256" key="14">
    <source>
        <dbReference type="SAM" id="Phobius"/>
    </source>
</evidence>
<feature type="transmembrane region" description="Helical" evidence="14">
    <location>
        <begin position="81"/>
        <end position="104"/>
    </location>
</feature>
<accession>F9S1P2</accession>
<feature type="transmembrane region" description="Helical" evidence="14">
    <location>
        <begin position="6"/>
        <end position="26"/>
    </location>
</feature>
<reference evidence="15 16" key="1">
    <citation type="journal article" date="2012" name="Int. J. Syst. Evol. Microbiol.">
        <title>Vibrio caribbeanicus sp. nov., isolated from the marine sponge Scleritoderma cyanea.</title>
        <authorList>
            <person name="Hoffmann M."/>
            <person name="Monday S.R."/>
            <person name="Allard M.W."/>
            <person name="Strain E.A."/>
            <person name="Whittaker P."/>
            <person name="Naum M."/>
            <person name="McCarthy P.J."/>
            <person name="Lopez J.V."/>
            <person name="Fischer M."/>
            <person name="Brown E.W."/>
        </authorList>
    </citation>
    <scope>NUCLEOTIDE SEQUENCE [LARGE SCALE GENOMIC DNA]</scope>
    <source>
        <strain evidence="15 16">ATCC 700023</strain>
    </source>
</reference>
<keyword evidence="16" id="KW-1185">Reference proteome</keyword>
<feature type="non-terminal residue" evidence="15">
    <location>
        <position position="236"/>
    </location>
</feature>
<feature type="transmembrane region" description="Helical" evidence="14">
    <location>
        <begin position="214"/>
        <end position="234"/>
    </location>
</feature>
<keyword evidence="5" id="KW-0762">Sugar transport</keyword>